<dbReference type="GO" id="GO:0005765">
    <property type="term" value="C:lysosomal membrane"/>
    <property type="evidence" value="ECO:0007669"/>
    <property type="project" value="TreeGrafter"/>
</dbReference>
<dbReference type="VEuPathDB" id="VectorBase:RPRC015398"/>
<evidence type="ECO:0000256" key="19">
    <source>
        <dbReference type="ARBA" id="ARBA00076257"/>
    </source>
</evidence>
<evidence type="ECO:0000256" key="17">
    <source>
        <dbReference type="ARBA" id="ARBA00060492"/>
    </source>
</evidence>
<dbReference type="OMA" id="NTTCIRA"/>
<dbReference type="InterPro" id="IPR002000">
    <property type="entry name" value="Lysosome-assoc_membr_glycop"/>
</dbReference>
<dbReference type="InterPro" id="IPR048528">
    <property type="entry name" value="Lamp2-like_luminal"/>
</dbReference>
<dbReference type="GO" id="GO:0031902">
    <property type="term" value="C:late endosome membrane"/>
    <property type="evidence" value="ECO:0007669"/>
    <property type="project" value="TreeGrafter"/>
</dbReference>
<evidence type="ECO:0000256" key="8">
    <source>
        <dbReference type="ARBA" id="ARBA00022753"/>
    </source>
</evidence>
<dbReference type="FunCoup" id="T1IGH9">
    <property type="interactions" value="387"/>
</dbReference>
<feature type="domain" description="Lysosome-associated membrane glycoprotein 2-like transmembrane" evidence="22">
    <location>
        <begin position="307"/>
        <end position="335"/>
    </location>
</feature>
<evidence type="ECO:0000256" key="3">
    <source>
        <dbReference type="ARBA" id="ARBA00004172"/>
    </source>
</evidence>
<evidence type="ECO:0000256" key="10">
    <source>
        <dbReference type="ARBA" id="ARBA00023018"/>
    </source>
</evidence>
<evidence type="ECO:0000256" key="18">
    <source>
        <dbReference type="ARBA" id="ARBA00074379"/>
    </source>
</evidence>
<proteinExistence type="inferred from homology"/>
<evidence type="ECO:0000259" key="21">
    <source>
        <dbReference type="Pfam" id="PF01299"/>
    </source>
</evidence>
<dbReference type="InterPro" id="IPR048524">
    <property type="entry name" value="Lamp2-like_TM"/>
</dbReference>
<keyword evidence="14" id="KW-0968">Cytoplasmic vesicle</keyword>
<dbReference type="InParanoid" id="T1IGH9"/>
<keyword evidence="13" id="KW-0966">Cell projection</keyword>
<keyword evidence="7" id="KW-0732">Signal</keyword>
<dbReference type="PRINTS" id="PR00336">
    <property type="entry name" value="LYSASSOCTDMP"/>
</dbReference>
<dbReference type="EMBL" id="ACPB03001109">
    <property type="status" value="NOT_ANNOTATED_CDS"/>
    <property type="molecule type" value="Genomic_DNA"/>
</dbReference>
<evidence type="ECO:0000256" key="16">
    <source>
        <dbReference type="ARBA" id="ARBA00053950"/>
    </source>
</evidence>
<dbReference type="GO" id="GO:0005886">
    <property type="term" value="C:plasma membrane"/>
    <property type="evidence" value="ECO:0007669"/>
    <property type="project" value="UniProtKB-SubCell"/>
</dbReference>
<keyword evidence="12" id="KW-0325">Glycoprotein</keyword>
<keyword evidence="9" id="KW-1133">Transmembrane helix</keyword>
<evidence type="ECO:0000256" key="14">
    <source>
        <dbReference type="ARBA" id="ARBA00023329"/>
    </source>
</evidence>
<evidence type="ECO:0000256" key="1">
    <source>
        <dbReference type="ARBA" id="ARBA00004151"/>
    </source>
</evidence>
<dbReference type="STRING" id="13249.T1IGH9"/>
<keyword evidence="10" id="KW-0770">Synapse</keyword>
<comment type="subcellular location">
    <subcellularLocation>
        <location evidence="4">Cell projection</location>
        <location evidence="4">Dendrite</location>
    </subcellularLocation>
    <subcellularLocation>
        <location evidence="17">Cell projection</location>
        <location evidence="17">Growth cone membrane</location>
        <topology evidence="17">Single-pass type I membrane protein</topology>
    </subcellularLocation>
    <subcellularLocation>
        <location evidence="15">Cytoplasmic vesicle</location>
        <location evidence="15">Secretory vesicle</location>
        <location evidence="15">Synaptic vesicle membrane</location>
        <topology evidence="15">Single-pass type I membrane protein</topology>
    </subcellularLocation>
    <subcellularLocation>
        <location evidence="2">Early endosome membrane</location>
        <topology evidence="2">Single-pass type I membrane protein</topology>
    </subcellularLocation>
    <subcellularLocation>
        <location evidence="1">Endoplasmic reticulum-Golgi intermediate compartment membrane</location>
        <topology evidence="1">Single-pass type I membrane protein</topology>
    </subcellularLocation>
    <subcellularLocation>
        <location evidence="20">Membrane</location>
        <topology evidence="20">Single-pass type I membrane protein</topology>
    </subcellularLocation>
    <subcellularLocation>
        <location evidence="3">Recycling endosome</location>
    </subcellularLocation>
</comment>
<evidence type="ECO:0000256" key="5">
    <source>
        <dbReference type="ARBA" id="ARBA00009644"/>
    </source>
</evidence>
<dbReference type="PROSITE" id="PS51407">
    <property type="entry name" value="LAMP_3"/>
    <property type="match status" value="1"/>
</dbReference>
<evidence type="ECO:0000313" key="23">
    <source>
        <dbReference type="EnsemblMetazoa" id="RPRC015398-PA"/>
    </source>
</evidence>
<dbReference type="eggNOG" id="KOG4818">
    <property type="taxonomic scope" value="Eukaryota"/>
</dbReference>
<evidence type="ECO:0000256" key="15">
    <source>
        <dbReference type="ARBA" id="ARBA00029428"/>
    </source>
</evidence>
<evidence type="ECO:0000256" key="4">
    <source>
        <dbReference type="ARBA" id="ARBA00004279"/>
    </source>
</evidence>
<evidence type="ECO:0000256" key="13">
    <source>
        <dbReference type="ARBA" id="ARBA00023273"/>
    </source>
</evidence>
<dbReference type="GO" id="GO:0072594">
    <property type="term" value="P:establishment of protein localization to organelle"/>
    <property type="evidence" value="ECO:0007669"/>
    <property type="project" value="TreeGrafter"/>
</dbReference>
<feature type="domain" description="Lysosome-associated membrane glycoprotein 2-like luminal" evidence="21">
    <location>
        <begin position="145"/>
        <end position="285"/>
    </location>
</feature>
<comment type="similarity">
    <text evidence="5 20">Belongs to the LAMP family.</text>
</comment>
<dbReference type="PANTHER" id="PTHR11506">
    <property type="entry name" value="LYSOSOME-ASSOCIATED MEMBRANE GLYCOPROTEIN"/>
    <property type="match status" value="1"/>
</dbReference>
<evidence type="ECO:0000256" key="20">
    <source>
        <dbReference type="PROSITE-ProRule" id="PRU00740"/>
    </source>
</evidence>
<keyword evidence="24" id="KW-1185">Reference proteome</keyword>
<dbReference type="PANTHER" id="PTHR11506:SF35">
    <property type="entry name" value="LYSOSOME-ASSOCIATED MEMBRANE GLYCOPROTEIN 5"/>
    <property type="match status" value="1"/>
</dbReference>
<evidence type="ECO:0000259" key="22">
    <source>
        <dbReference type="Pfam" id="PF21222"/>
    </source>
</evidence>
<accession>T1IGH9</accession>
<evidence type="ECO:0000256" key="9">
    <source>
        <dbReference type="ARBA" id="ARBA00022989"/>
    </source>
</evidence>
<evidence type="ECO:0000256" key="6">
    <source>
        <dbReference type="ARBA" id="ARBA00022692"/>
    </source>
</evidence>
<dbReference type="Proteomes" id="UP000015103">
    <property type="component" value="Unassembled WGS sequence"/>
</dbReference>
<dbReference type="AlphaFoldDB" id="T1IGH9"/>
<evidence type="ECO:0000313" key="24">
    <source>
        <dbReference type="Proteomes" id="UP000015103"/>
    </source>
</evidence>
<comment type="caution">
    <text evidence="20">Lacks conserved residue(s) required for the propagation of feature annotation.</text>
</comment>
<name>T1IGH9_RHOPR</name>
<dbReference type="EnsemblMetazoa" id="RPRC015398-RA">
    <property type="protein sequence ID" value="RPRC015398-PA"/>
    <property type="gene ID" value="RPRC015398"/>
</dbReference>
<organism evidence="23 24">
    <name type="scientific">Rhodnius prolixus</name>
    <name type="common">Triatomid bug</name>
    <dbReference type="NCBI Taxonomy" id="13249"/>
    <lineage>
        <taxon>Eukaryota</taxon>
        <taxon>Metazoa</taxon>
        <taxon>Ecdysozoa</taxon>
        <taxon>Arthropoda</taxon>
        <taxon>Hexapoda</taxon>
        <taxon>Insecta</taxon>
        <taxon>Pterygota</taxon>
        <taxon>Neoptera</taxon>
        <taxon>Paraneoptera</taxon>
        <taxon>Hemiptera</taxon>
        <taxon>Heteroptera</taxon>
        <taxon>Panheteroptera</taxon>
        <taxon>Cimicomorpha</taxon>
        <taxon>Reduviidae</taxon>
        <taxon>Triatominae</taxon>
        <taxon>Rhodnius</taxon>
    </lineage>
</organism>
<keyword evidence="8" id="KW-0967">Endosome</keyword>
<dbReference type="HOGENOM" id="CLU_068123_0_0_1"/>
<keyword evidence="11 20" id="KW-0472">Membrane</keyword>
<dbReference type="Gene3D" id="2.40.160.110">
    <property type="match status" value="1"/>
</dbReference>
<reference evidence="23" key="1">
    <citation type="submission" date="2015-05" db="UniProtKB">
        <authorList>
            <consortium name="EnsemblMetazoa"/>
        </authorList>
    </citation>
    <scope>IDENTIFICATION</scope>
</reference>
<sequence length="341" mass="37091">FVFRWLLVVVLRRALVSRSVSIVIRYFCVNLVLSKMLMPKYIFLILHAVIVLGKKTGEEPLDSNSQVENLTADNAVTTIKPTTGSTSLNPSSVAPPITTTSTVAPPITTTSTVAPPITTTPTAPNVTTVPSTTAVPIVSSTTSIPQTDRWMVSQNGTVCIIAKMKIKVDLKLDAHSKDISMEVPKTAQATGNCGAGEQSMVLTWDKNQLTFLFKANKTLDKYRLDTVSIDINTENVTVQQSDGNITMFETALNHSYSCSYSDPLKLTNNTKTIEFSFSNIELAAFRKDNTTSFSNVSACPPDTPDIVPIVVGCALTVLVVVVLIAYLYGRRRTQARGYLSM</sequence>
<comment type="function">
    <text evidence="16">Plays a role in short-term synaptic plasticity in a subset of GABAergic neurons in the brain.</text>
</comment>
<protein>
    <recommendedName>
        <fullName evidence="18">Lysosome-associated membrane glycoprotein 5</fullName>
    </recommendedName>
    <alternativeName>
        <fullName evidence="19">Lysosome-associated membrane protein 5</fullName>
    </alternativeName>
</protein>
<dbReference type="Pfam" id="PF21222">
    <property type="entry name" value="Lamp2_2nd"/>
    <property type="match status" value="1"/>
</dbReference>
<evidence type="ECO:0000256" key="12">
    <source>
        <dbReference type="ARBA" id="ARBA00023180"/>
    </source>
</evidence>
<evidence type="ECO:0000256" key="11">
    <source>
        <dbReference type="ARBA" id="ARBA00023136"/>
    </source>
</evidence>
<dbReference type="Pfam" id="PF01299">
    <property type="entry name" value="Lamp2-like_luminal"/>
    <property type="match status" value="1"/>
</dbReference>
<evidence type="ECO:0000256" key="2">
    <source>
        <dbReference type="ARBA" id="ARBA00004158"/>
    </source>
</evidence>
<keyword evidence="6 20" id="KW-0812">Transmembrane</keyword>
<evidence type="ECO:0000256" key="7">
    <source>
        <dbReference type="ARBA" id="ARBA00022729"/>
    </source>
</evidence>